<evidence type="ECO:0000313" key="2">
    <source>
        <dbReference type="EMBL" id="MPM69806.1"/>
    </source>
</evidence>
<feature type="domain" description="SLH" evidence="1">
    <location>
        <begin position="402"/>
        <end position="459"/>
    </location>
</feature>
<name>A0A645BWA6_9ZZZZ</name>
<accession>A0A645BWA6</accession>
<feature type="domain" description="SLH" evidence="1">
    <location>
        <begin position="336"/>
        <end position="399"/>
    </location>
</feature>
<dbReference type="PROSITE" id="PS51272">
    <property type="entry name" value="SLH"/>
    <property type="match status" value="3"/>
</dbReference>
<dbReference type="EMBL" id="VSSQ01023088">
    <property type="protein sequence ID" value="MPM69806.1"/>
    <property type="molecule type" value="Genomic_DNA"/>
</dbReference>
<gene>
    <name evidence="2" type="ORF">SDC9_116754</name>
</gene>
<dbReference type="Pfam" id="PF00395">
    <property type="entry name" value="SLH"/>
    <property type="match status" value="3"/>
</dbReference>
<organism evidence="2">
    <name type="scientific">bioreactor metagenome</name>
    <dbReference type="NCBI Taxonomy" id="1076179"/>
    <lineage>
        <taxon>unclassified sequences</taxon>
        <taxon>metagenomes</taxon>
        <taxon>ecological metagenomes</taxon>
    </lineage>
</organism>
<proteinExistence type="predicted"/>
<dbReference type="InterPro" id="IPR001119">
    <property type="entry name" value="SLH_dom"/>
</dbReference>
<protein>
    <recommendedName>
        <fullName evidence="1">SLH domain-containing protein</fullName>
    </recommendedName>
</protein>
<reference evidence="2" key="1">
    <citation type="submission" date="2019-08" db="EMBL/GenBank/DDBJ databases">
        <authorList>
            <person name="Kucharzyk K."/>
            <person name="Murdoch R.W."/>
            <person name="Higgins S."/>
            <person name="Loffler F."/>
        </authorList>
    </citation>
    <scope>NUCLEOTIDE SEQUENCE</scope>
</reference>
<dbReference type="InterPro" id="IPR055188">
    <property type="entry name" value="Choice_anch_I"/>
</dbReference>
<sequence>MESKTSPTGGVTTSEKVVWFDASQYDGLDESCAYVFGGRSFSIYQVGGTGLTLVYDSGSDFEEVTAKYLPEVFNCSNDKITLDNRSGKKGTEPENVTVGTVSGKTYAFIALERIGGIIIYNITSPASASYVNYINSRDFSDAIAGDVSPEGISFAKINGIPTLLTANEVSGTVCAYTLTAKTTTSGSGGSTVTAAYTIAAEAGAGGSISPSGSASVAKSSSKTYTVTADTGYEIADVLVDGKNVGAVTSFTFEDVTANHTISASFKKTVEPAGTAWTNPFTDVKESDWYYSSVRYVSESGLMTGTGSGQFSPQAQVTRGMLMTILHRLDGSPAVSSTGAFADVASGMWYADAVSWAGEKGIAAGYGNGLFGGGDTVTLEQAVSFLYRYANYKGYDTGRTGSLEAFSDAGDTSDYAMEAMRWAVSTGLIKGSGGILNPQGISQRSQIAAILQRFSENIIK</sequence>
<dbReference type="InterPro" id="IPR052956">
    <property type="entry name" value="Mesenchyme-surface_protein"/>
</dbReference>
<comment type="caution">
    <text evidence="2">The sequence shown here is derived from an EMBL/GenBank/DDBJ whole genome shotgun (WGS) entry which is preliminary data.</text>
</comment>
<dbReference type="PANTHER" id="PTHR46928">
    <property type="entry name" value="MESENCHYME-SPECIFIC CELL SURFACE GLYCOPROTEIN"/>
    <property type="match status" value="1"/>
</dbReference>
<feature type="domain" description="SLH" evidence="1">
    <location>
        <begin position="276"/>
        <end position="335"/>
    </location>
</feature>
<dbReference type="PANTHER" id="PTHR46928:SF1">
    <property type="entry name" value="MESENCHYME-SPECIFIC CELL SURFACE GLYCOPROTEIN"/>
    <property type="match status" value="1"/>
</dbReference>
<evidence type="ECO:0000259" key="1">
    <source>
        <dbReference type="PROSITE" id="PS51272"/>
    </source>
</evidence>
<dbReference type="Pfam" id="PF22494">
    <property type="entry name" value="choice_anch_I"/>
    <property type="match status" value="1"/>
</dbReference>
<dbReference type="AlphaFoldDB" id="A0A645BWA6"/>